<dbReference type="GO" id="GO:0042597">
    <property type="term" value="C:periplasmic space"/>
    <property type="evidence" value="ECO:0007669"/>
    <property type="project" value="UniProtKB-SubCell"/>
</dbReference>
<evidence type="ECO:0000256" key="5">
    <source>
        <dbReference type="ARBA" id="ARBA00023054"/>
    </source>
</evidence>
<dbReference type="InterPro" id="IPR050465">
    <property type="entry name" value="UPF0194_transport"/>
</dbReference>
<feature type="region of interest" description="Disordered" evidence="6">
    <location>
        <begin position="329"/>
        <end position="348"/>
    </location>
</feature>
<dbReference type="Gene3D" id="2.40.50.100">
    <property type="match status" value="1"/>
</dbReference>
<organism evidence="9 10">
    <name type="scientific">Phreatobacter stygius</name>
    <dbReference type="NCBI Taxonomy" id="1940610"/>
    <lineage>
        <taxon>Bacteria</taxon>
        <taxon>Pseudomonadati</taxon>
        <taxon>Pseudomonadota</taxon>
        <taxon>Alphaproteobacteria</taxon>
        <taxon>Hyphomicrobiales</taxon>
        <taxon>Phreatobacteraceae</taxon>
        <taxon>Phreatobacter</taxon>
    </lineage>
</organism>
<dbReference type="OrthoDB" id="9813967at2"/>
<evidence type="ECO:0000256" key="6">
    <source>
        <dbReference type="SAM" id="MobiDB-lite"/>
    </source>
</evidence>
<evidence type="ECO:0000313" key="10">
    <source>
        <dbReference type="Proteomes" id="UP000298781"/>
    </source>
</evidence>
<keyword evidence="4" id="KW-0574">Periplasm</keyword>
<evidence type="ECO:0000256" key="4">
    <source>
        <dbReference type="ARBA" id="ARBA00022764"/>
    </source>
</evidence>
<dbReference type="Gene3D" id="2.40.30.170">
    <property type="match status" value="1"/>
</dbReference>
<dbReference type="PRINTS" id="PR01490">
    <property type="entry name" value="RTXTOXIND"/>
</dbReference>
<accession>A0A4D7BDH9</accession>
<dbReference type="InterPro" id="IPR058792">
    <property type="entry name" value="Beta-barrel_RND_2"/>
</dbReference>
<sequence length="348" mass="37818">MSTITPGRIAVLVVLAAGAAGAWWFVKRPAAEAEFRLYGNVDFRQVSLPFNGNDRIKEILVEEGASVRQGQVLARLDSDRLKAQVDQAQAAVAAQRSVVERLRNGSRAEEVAQARANLASAKAEATNARGQYQRRRVLADRAAGSQQDLDSAEAAAAVADAKVEVSQRALELTIAGPRREDIAQAEAQLNGNIAQLALIQRQFADTELASPIDGIVRSRLMEPGEMASPTRPVFSLAQIRPKWVRTYVPETRLGQVRSGMRVHVSSDSFPGQRFEGWIGFISPVAEFTPKTVQTEDLRTSLVYEVRAFVEDPDDQLRLGMPATVRLTANGGTASNEAAQRPAVPARQP</sequence>
<comment type="subcellular location">
    <subcellularLocation>
        <location evidence="1">Periplasm</location>
    </subcellularLocation>
</comment>
<protein>
    <submittedName>
        <fullName evidence="9">HlyD family efflux transporter periplasmic adaptor subunit</fullName>
    </submittedName>
</protein>
<dbReference type="EMBL" id="CP039690">
    <property type="protein sequence ID" value="QCI67416.1"/>
    <property type="molecule type" value="Genomic_DNA"/>
</dbReference>
<feature type="domain" description="YbhG-like alpha-helical hairpin" evidence="7">
    <location>
        <begin position="76"/>
        <end position="203"/>
    </location>
</feature>
<name>A0A4D7BDH9_9HYPH</name>
<comment type="similarity">
    <text evidence="2">Belongs to the UPF0194 family.</text>
</comment>
<evidence type="ECO:0000256" key="3">
    <source>
        <dbReference type="ARBA" id="ARBA00022729"/>
    </source>
</evidence>
<dbReference type="AlphaFoldDB" id="A0A4D7BDH9"/>
<dbReference type="RefSeq" id="WP_136962847.1">
    <property type="nucleotide sequence ID" value="NZ_CP039690.1"/>
</dbReference>
<dbReference type="Proteomes" id="UP000298781">
    <property type="component" value="Chromosome"/>
</dbReference>
<evidence type="ECO:0000259" key="8">
    <source>
        <dbReference type="Pfam" id="PF25954"/>
    </source>
</evidence>
<dbReference type="Pfam" id="PF25881">
    <property type="entry name" value="HH_YBHG"/>
    <property type="match status" value="1"/>
</dbReference>
<evidence type="ECO:0000259" key="7">
    <source>
        <dbReference type="Pfam" id="PF25881"/>
    </source>
</evidence>
<evidence type="ECO:0000256" key="2">
    <source>
        <dbReference type="ARBA" id="ARBA00010602"/>
    </source>
</evidence>
<proteinExistence type="inferred from homology"/>
<reference evidence="9 10" key="1">
    <citation type="submission" date="2019-04" db="EMBL/GenBank/DDBJ databases">
        <title>Phreatobacter aquaticus sp. nov.</title>
        <authorList>
            <person name="Choi A."/>
        </authorList>
    </citation>
    <scope>NUCLEOTIDE SEQUENCE [LARGE SCALE GENOMIC DNA]</scope>
    <source>
        <strain evidence="9 10">KCTC 52518</strain>
    </source>
</reference>
<keyword evidence="3" id="KW-0732">Signal</keyword>
<feature type="compositionally biased region" description="Low complexity" evidence="6">
    <location>
        <begin position="337"/>
        <end position="348"/>
    </location>
</feature>
<dbReference type="Gene3D" id="1.10.287.470">
    <property type="entry name" value="Helix hairpin bin"/>
    <property type="match status" value="1"/>
</dbReference>
<evidence type="ECO:0000313" key="9">
    <source>
        <dbReference type="EMBL" id="QCI67416.1"/>
    </source>
</evidence>
<keyword evidence="10" id="KW-1185">Reference proteome</keyword>
<dbReference type="SUPFAM" id="SSF111369">
    <property type="entry name" value="HlyD-like secretion proteins"/>
    <property type="match status" value="3"/>
</dbReference>
<dbReference type="Pfam" id="PF25954">
    <property type="entry name" value="Beta-barrel_RND_2"/>
    <property type="match status" value="1"/>
</dbReference>
<dbReference type="PANTHER" id="PTHR32347">
    <property type="entry name" value="EFFLUX SYSTEM COMPONENT YKNX-RELATED"/>
    <property type="match status" value="1"/>
</dbReference>
<dbReference type="PANTHER" id="PTHR32347:SF29">
    <property type="entry name" value="UPF0194 MEMBRANE PROTEIN YBHG"/>
    <property type="match status" value="1"/>
</dbReference>
<dbReference type="InterPro" id="IPR059052">
    <property type="entry name" value="HH_YbhG-like"/>
</dbReference>
<feature type="domain" description="CusB-like beta-barrel" evidence="8">
    <location>
        <begin position="243"/>
        <end position="329"/>
    </location>
</feature>
<keyword evidence="5" id="KW-0175">Coiled coil</keyword>
<dbReference type="KEGG" id="pstg:E8M01_26235"/>
<gene>
    <name evidence="9" type="ORF">E8M01_26235</name>
</gene>
<evidence type="ECO:0000256" key="1">
    <source>
        <dbReference type="ARBA" id="ARBA00004418"/>
    </source>
</evidence>